<organism evidence="2 3">
    <name type="scientific">Dictyostelium firmibasis</name>
    <dbReference type="NCBI Taxonomy" id="79012"/>
    <lineage>
        <taxon>Eukaryota</taxon>
        <taxon>Amoebozoa</taxon>
        <taxon>Evosea</taxon>
        <taxon>Eumycetozoa</taxon>
        <taxon>Dictyostelia</taxon>
        <taxon>Dictyosteliales</taxon>
        <taxon>Dictyosteliaceae</taxon>
        <taxon>Dictyostelium</taxon>
    </lineage>
</organism>
<feature type="chain" id="PRO_5042874114" evidence="1">
    <location>
        <begin position="20"/>
        <end position="143"/>
    </location>
</feature>
<dbReference type="Proteomes" id="UP001344447">
    <property type="component" value="Unassembled WGS sequence"/>
</dbReference>
<keyword evidence="1" id="KW-0732">Signal</keyword>
<dbReference type="PANTHER" id="PTHR39532">
    <property type="entry name" value="F-BOX DOMAIN-CONTAINING PROTEIN-RELATED"/>
    <property type="match status" value="1"/>
</dbReference>
<evidence type="ECO:0000313" key="3">
    <source>
        <dbReference type="Proteomes" id="UP001344447"/>
    </source>
</evidence>
<dbReference type="EMBL" id="JAVFKY010000005">
    <property type="protein sequence ID" value="KAK5576151.1"/>
    <property type="molecule type" value="Genomic_DNA"/>
</dbReference>
<dbReference type="PANTHER" id="PTHR39532:SF3">
    <property type="entry name" value="F-BOX DOMAIN-CONTAINING PROTEIN"/>
    <property type="match status" value="1"/>
</dbReference>
<accession>A0AAN7YNW3</accession>
<reference evidence="2 3" key="1">
    <citation type="submission" date="2023-11" db="EMBL/GenBank/DDBJ databases">
        <title>Dfirmibasis_genome.</title>
        <authorList>
            <person name="Edelbroek B."/>
            <person name="Kjellin J."/>
            <person name="Jerlstrom-Hultqvist J."/>
            <person name="Soderbom F."/>
        </authorList>
    </citation>
    <scope>NUCLEOTIDE SEQUENCE [LARGE SCALE GENOMIC DNA]</scope>
    <source>
        <strain evidence="2 3">TNS-C-14</strain>
    </source>
</reference>
<feature type="signal peptide" evidence="1">
    <location>
        <begin position="1"/>
        <end position="19"/>
    </location>
</feature>
<dbReference type="AlphaFoldDB" id="A0AAN7YNW3"/>
<comment type="caution">
    <text evidence="2">The sequence shown here is derived from an EMBL/GenBank/DDBJ whole genome shotgun (WGS) entry which is preliminary data.</text>
</comment>
<keyword evidence="3" id="KW-1185">Reference proteome</keyword>
<evidence type="ECO:0000256" key="1">
    <source>
        <dbReference type="SAM" id="SignalP"/>
    </source>
</evidence>
<sequence>MKIFHQISILLIIYISSKNLKTNCNNNNNNNGSNLEKKSFIISDIIVEKIVRDSLRYCGDGMDKVIINYNLLSFALVSKQFFKVLSKILNDGYFEWNKSMIQFNDSEFNLIKQPPLHFDYDSIRLIPYSINKEYLELLFSRVQ</sequence>
<name>A0AAN7YNW3_9MYCE</name>
<protein>
    <submittedName>
        <fullName evidence="2">Uncharacterized protein</fullName>
    </submittedName>
</protein>
<proteinExistence type="predicted"/>
<gene>
    <name evidence="2" type="ORF">RB653_007292</name>
</gene>
<evidence type="ECO:0000313" key="2">
    <source>
        <dbReference type="EMBL" id="KAK5576151.1"/>
    </source>
</evidence>